<dbReference type="InterPro" id="IPR001005">
    <property type="entry name" value="SANT/Myb"/>
</dbReference>
<keyword evidence="2" id="KW-0238">DNA-binding</keyword>
<dbReference type="Proteomes" id="UP001470230">
    <property type="component" value="Unassembled WGS sequence"/>
</dbReference>
<sequence>MIIDDETNTTEIEARIQNNNMNSKPFFFFTKKNVPMLNGFEINSNIHNSLINIDDDSFIEEQNSDNNVNNCGDDKHKKIIHKRPFSIEEDNYLSYLVRIIGDDNWIDISEFMKQKNFNRSSRQCRDRYFHYLDPKINKSTNWTEEEDDLLVKCVQNEGKKWKKFENYFPGRTEVSLRNRYHLINRKQVKKIRKSREVKKNLDIMSNCFSFFDSYFNEMKSTAILQNNDHKNKSQKIKNDSKMTNTIPNDNFDIFKLDDDSIYDYNELFSFY</sequence>
<dbReference type="PROSITE" id="PS50090">
    <property type="entry name" value="MYB_LIKE"/>
    <property type="match status" value="2"/>
</dbReference>
<gene>
    <name evidence="7" type="ORF">M9Y10_026781</name>
</gene>
<feature type="domain" description="Myb-like" evidence="5">
    <location>
        <begin position="77"/>
        <end position="132"/>
    </location>
</feature>
<keyword evidence="8" id="KW-1185">Reference proteome</keyword>
<keyword evidence="4" id="KW-0539">Nucleus</keyword>
<dbReference type="Pfam" id="PF00249">
    <property type="entry name" value="Myb_DNA-binding"/>
    <property type="match status" value="1"/>
</dbReference>
<dbReference type="SUPFAM" id="SSF46689">
    <property type="entry name" value="Homeodomain-like"/>
    <property type="match status" value="1"/>
</dbReference>
<keyword evidence="1" id="KW-0805">Transcription regulation</keyword>
<dbReference type="SMART" id="SM00717">
    <property type="entry name" value="SANT"/>
    <property type="match status" value="2"/>
</dbReference>
<dbReference type="InterPro" id="IPR009057">
    <property type="entry name" value="Homeodomain-like_sf"/>
</dbReference>
<dbReference type="Pfam" id="PF13921">
    <property type="entry name" value="Myb_DNA-bind_6"/>
    <property type="match status" value="1"/>
</dbReference>
<dbReference type="PANTHER" id="PTHR46621:SF1">
    <property type="entry name" value="SNRNA-ACTIVATING PROTEIN COMPLEX SUBUNIT 4"/>
    <property type="match status" value="1"/>
</dbReference>
<proteinExistence type="predicted"/>
<protein>
    <recommendedName>
        <fullName evidence="9">Myb-like DNA-binding domain containing protein</fullName>
    </recommendedName>
</protein>
<feature type="domain" description="HTH myb-type" evidence="6">
    <location>
        <begin position="77"/>
        <end position="132"/>
    </location>
</feature>
<evidence type="ECO:0000313" key="7">
    <source>
        <dbReference type="EMBL" id="KAK8841830.1"/>
    </source>
</evidence>
<dbReference type="PANTHER" id="PTHR46621">
    <property type="entry name" value="SNRNA-ACTIVATING PROTEIN COMPLEX SUBUNIT 4"/>
    <property type="match status" value="1"/>
</dbReference>
<dbReference type="Gene3D" id="1.10.10.60">
    <property type="entry name" value="Homeodomain-like"/>
    <property type="match status" value="2"/>
</dbReference>
<feature type="domain" description="Myb-like" evidence="5">
    <location>
        <begin position="138"/>
        <end position="184"/>
    </location>
</feature>
<dbReference type="InterPro" id="IPR017930">
    <property type="entry name" value="Myb_dom"/>
</dbReference>
<evidence type="ECO:0000313" key="8">
    <source>
        <dbReference type="Proteomes" id="UP001470230"/>
    </source>
</evidence>
<evidence type="ECO:0000259" key="5">
    <source>
        <dbReference type="PROSITE" id="PS50090"/>
    </source>
</evidence>
<evidence type="ECO:0000256" key="2">
    <source>
        <dbReference type="ARBA" id="ARBA00023125"/>
    </source>
</evidence>
<dbReference type="PROSITE" id="PS51294">
    <property type="entry name" value="HTH_MYB"/>
    <property type="match status" value="2"/>
</dbReference>
<evidence type="ECO:0000256" key="3">
    <source>
        <dbReference type="ARBA" id="ARBA00023163"/>
    </source>
</evidence>
<comment type="caution">
    <text evidence="7">The sequence shown here is derived from an EMBL/GenBank/DDBJ whole genome shotgun (WGS) entry which is preliminary data.</text>
</comment>
<dbReference type="EMBL" id="JAPFFF010000040">
    <property type="protein sequence ID" value="KAK8841830.1"/>
    <property type="molecule type" value="Genomic_DNA"/>
</dbReference>
<dbReference type="InterPro" id="IPR051575">
    <property type="entry name" value="Myb-like_DNA-bd"/>
</dbReference>
<evidence type="ECO:0008006" key="9">
    <source>
        <dbReference type="Google" id="ProtNLM"/>
    </source>
</evidence>
<reference evidence="7 8" key="1">
    <citation type="submission" date="2024-04" db="EMBL/GenBank/DDBJ databases">
        <title>Tritrichomonas musculus Genome.</title>
        <authorList>
            <person name="Alves-Ferreira E."/>
            <person name="Grigg M."/>
            <person name="Lorenzi H."/>
            <person name="Galac M."/>
        </authorList>
    </citation>
    <scope>NUCLEOTIDE SEQUENCE [LARGE SCALE GENOMIC DNA]</scope>
    <source>
        <strain evidence="7 8">EAF2021</strain>
    </source>
</reference>
<accession>A0ABR2H6K3</accession>
<evidence type="ECO:0000256" key="1">
    <source>
        <dbReference type="ARBA" id="ARBA00023015"/>
    </source>
</evidence>
<evidence type="ECO:0000259" key="6">
    <source>
        <dbReference type="PROSITE" id="PS51294"/>
    </source>
</evidence>
<organism evidence="7 8">
    <name type="scientific">Tritrichomonas musculus</name>
    <dbReference type="NCBI Taxonomy" id="1915356"/>
    <lineage>
        <taxon>Eukaryota</taxon>
        <taxon>Metamonada</taxon>
        <taxon>Parabasalia</taxon>
        <taxon>Tritrichomonadida</taxon>
        <taxon>Tritrichomonadidae</taxon>
        <taxon>Tritrichomonas</taxon>
    </lineage>
</organism>
<name>A0ABR2H6K3_9EUKA</name>
<evidence type="ECO:0000256" key="4">
    <source>
        <dbReference type="ARBA" id="ARBA00023242"/>
    </source>
</evidence>
<dbReference type="CDD" id="cd00167">
    <property type="entry name" value="SANT"/>
    <property type="match status" value="2"/>
</dbReference>
<keyword evidence="3" id="KW-0804">Transcription</keyword>
<feature type="domain" description="HTH myb-type" evidence="6">
    <location>
        <begin position="133"/>
        <end position="188"/>
    </location>
</feature>